<keyword evidence="2" id="KW-1185">Reference proteome</keyword>
<evidence type="ECO:0000313" key="2">
    <source>
        <dbReference type="Proteomes" id="UP001500392"/>
    </source>
</evidence>
<evidence type="ECO:0000313" key="1">
    <source>
        <dbReference type="EMBL" id="GAA4081961.1"/>
    </source>
</evidence>
<reference evidence="2" key="1">
    <citation type="journal article" date="2019" name="Int. J. Syst. Evol. Microbiol.">
        <title>The Global Catalogue of Microorganisms (GCM) 10K type strain sequencing project: providing services to taxonomists for standard genome sequencing and annotation.</title>
        <authorList>
            <consortium name="The Broad Institute Genomics Platform"/>
            <consortium name="The Broad Institute Genome Sequencing Center for Infectious Disease"/>
            <person name="Wu L."/>
            <person name="Ma J."/>
        </authorList>
    </citation>
    <scope>NUCLEOTIDE SEQUENCE [LARGE SCALE GENOMIC DNA]</scope>
    <source>
        <strain evidence="2">JCM 17304</strain>
    </source>
</reference>
<accession>A0ABP7W7P6</accession>
<comment type="caution">
    <text evidence="1">The sequence shown here is derived from an EMBL/GenBank/DDBJ whole genome shotgun (WGS) entry which is preliminary data.</text>
</comment>
<organism evidence="1 2">
    <name type="scientific">Zhongshania borealis</name>
    <dbReference type="NCBI Taxonomy" id="889488"/>
    <lineage>
        <taxon>Bacteria</taxon>
        <taxon>Pseudomonadati</taxon>
        <taxon>Pseudomonadota</taxon>
        <taxon>Gammaproteobacteria</taxon>
        <taxon>Cellvibrionales</taxon>
        <taxon>Spongiibacteraceae</taxon>
        <taxon>Zhongshania</taxon>
    </lineage>
</organism>
<protein>
    <submittedName>
        <fullName evidence="1">Uncharacterized protein</fullName>
    </submittedName>
</protein>
<name>A0ABP7W7P6_9GAMM</name>
<dbReference type="EMBL" id="BAABDM010000001">
    <property type="protein sequence ID" value="GAA4081961.1"/>
    <property type="molecule type" value="Genomic_DNA"/>
</dbReference>
<dbReference type="Proteomes" id="UP001500392">
    <property type="component" value="Unassembled WGS sequence"/>
</dbReference>
<gene>
    <name evidence="1" type="ORF">GCM10022414_00420</name>
</gene>
<proteinExistence type="predicted"/>
<sequence length="59" mass="6475">MIAAAWPDLLGRSLKDLVEAVSDLGSRDIQDQPLAEAIGAWGVGEKLYYQLICWLSKLS</sequence>